<sequence length="144" mass="15757">MRARSLLKNAVVFAAPGVHVLTVTGFPDWSVDTLAVLDHRGELVLDTPEVERFLDDLLREGTMVSLVLYSLTDEVAFTDAQGSDFLIKRVYGWFIEGGTVRPVSAAEAFDIGCVDPDTGEPVPPEPGIYYEDAWPLVLQDEASS</sequence>
<gene>
    <name evidence="1" type="ORF">E1202_05445</name>
</gene>
<comment type="caution">
    <text evidence="1">The sequence shown here is derived from an EMBL/GenBank/DDBJ whole genome shotgun (WGS) entry which is preliminary data.</text>
</comment>
<reference evidence="1 2" key="1">
    <citation type="submission" date="2019-03" db="EMBL/GenBank/DDBJ databases">
        <title>Draft genome sequences of novel Actinobacteria.</title>
        <authorList>
            <person name="Sahin N."/>
            <person name="Ay H."/>
            <person name="Saygin H."/>
        </authorList>
    </citation>
    <scope>NUCLEOTIDE SEQUENCE [LARGE SCALE GENOMIC DNA]</scope>
    <source>
        <strain evidence="1 2">5K548</strain>
    </source>
</reference>
<dbReference type="Proteomes" id="UP000294723">
    <property type="component" value="Unassembled WGS sequence"/>
</dbReference>
<keyword evidence="2" id="KW-1185">Reference proteome</keyword>
<evidence type="ECO:0000313" key="2">
    <source>
        <dbReference type="Proteomes" id="UP000294723"/>
    </source>
</evidence>
<accession>A0A4R5C449</accession>
<protein>
    <submittedName>
        <fullName evidence="1">Uncharacterized protein</fullName>
    </submittedName>
</protein>
<dbReference type="EMBL" id="SMLA01000005">
    <property type="protein sequence ID" value="TDD91592.1"/>
    <property type="molecule type" value="Genomic_DNA"/>
</dbReference>
<proteinExistence type="predicted"/>
<organism evidence="1 2">
    <name type="scientific">Saccharopolyspora karakumensis</name>
    <dbReference type="NCBI Taxonomy" id="2530386"/>
    <lineage>
        <taxon>Bacteria</taxon>
        <taxon>Bacillati</taxon>
        <taxon>Actinomycetota</taxon>
        <taxon>Actinomycetes</taxon>
        <taxon>Pseudonocardiales</taxon>
        <taxon>Pseudonocardiaceae</taxon>
        <taxon>Saccharopolyspora</taxon>
    </lineage>
</organism>
<evidence type="ECO:0000313" key="1">
    <source>
        <dbReference type="EMBL" id="TDD91592.1"/>
    </source>
</evidence>
<dbReference type="RefSeq" id="WP_132681441.1">
    <property type="nucleotide sequence ID" value="NZ_SMLA01000005.1"/>
</dbReference>
<name>A0A4R5C449_9PSEU</name>
<dbReference type="AlphaFoldDB" id="A0A4R5C449"/>